<dbReference type="OrthoDB" id="9802232at2"/>
<comment type="catalytic activity">
    <reaction evidence="3">
        <text>chorismate = prephenate</text>
        <dbReference type="Rhea" id="RHEA:13897"/>
        <dbReference type="ChEBI" id="CHEBI:29748"/>
        <dbReference type="ChEBI" id="CHEBI:29934"/>
        <dbReference type="EC" id="5.4.99.5"/>
    </reaction>
</comment>
<protein>
    <recommendedName>
        <fullName evidence="1 3">chorismate mutase</fullName>
        <ecNumber evidence="1 3">5.4.99.5</ecNumber>
    </recommendedName>
</protein>
<dbReference type="EMBL" id="SMAA01000002">
    <property type="protein sequence ID" value="TCS81324.1"/>
    <property type="molecule type" value="Genomic_DNA"/>
</dbReference>
<keyword evidence="5" id="KW-1185">Reference proteome</keyword>
<dbReference type="RefSeq" id="WP_132547122.1">
    <property type="nucleotide sequence ID" value="NZ_SMAA01000002.1"/>
</dbReference>
<feature type="binding site" evidence="2">
    <location>
        <position position="88"/>
    </location>
    <ligand>
        <name>prephenate</name>
        <dbReference type="ChEBI" id="CHEBI:29934"/>
    </ligand>
</feature>
<sequence>MRGIRGAITVEKNDSTEVCNAVQEMLKEIMSKNELATSDIGAAIFSATNDINAIFPAAAARKMEGWDLVPLFDAQQLEIEGSITKCVRVLLLVDTDKPQKEIKHIYLRRAKMLRPDIK</sequence>
<dbReference type="CDD" id="cd02185">
    <property type="entry name" value="AroH"/>
    <property type="match status" value="1"/>
</dbReference>
<name>A0A4R3KDG8_9FIRM</name>
<dbReference type="Gene3D" id="3.30.1330.40">
    <property type="entry name" value="RutC-like"/>
    <property type="match status" value="1"/>
</dbReference>
<evidence type="ECO:0000313" key="5">
    <source>
        <dbReference type="Proteomes" id="UP000295188"/>
    </source>
</evidence>
<evidence type="ECO:0000313" key="4">
    <source>
        <dbReference type="EMBL" id="TCS81324.1"/>
    </source>
</evidence>
<dbReference type="UniPathway" id="UPA00120">
    <property type="reaction ID" value="UER00203"/>
</dbReference>
<evidence type="ECO:0000256" key="3">
    <source>
        <dbReference type="PROSITE-ProRule" id="PRU00514"/>
    </source>
</evidence>
<proteinExistence type="predicted"/>
<dbReference type="AlphaFoldDB" id="A0A4R3KDG8"/>
<dbReference type="Proteomes" id="UP000295188">
    <property type="component" value="Unassembled WGS sequence"/>
</dbReference>
<reference evidence="4 5" key="1">
    <citation type="submission" date="2019-03" db="EMBL/GenBank/DDBJ databases">
        <title>Genomic Encyclopedia of Type Strains, Phase IV (KMG-IV): sequencing the most valuable type-strain genomes for metagenomic binning, comparative biology and taxonomic classification.</title>
        <authorList>
            <person name="Goeker M."/>
        </authorList>
    </citation>
    <scope>NUCLEOTIDE SEQUENCE [LARGE SCALE GENOMIC DNA]</scope>
    <source>
        <strain evidence="4 5">DSM 20467</strain>
    </source>
</reference>
<organism evidence="4 5">
    <name type="scientific">Pectinatus cerevisiiphilus</name>
    <dbReference type="NCBI Taxonomy" id="86956"/>
    <lineage>
        <taxon>Bacteria</taxon>
        <taxon>Bacillati</taxon>
        <taxon>Bacillota</taxon>
        <taxon>Negativicutes</taxon>
        <taxon>Selenomonadales</taxon>
        <taxon>Selenomonadaceae</taxon>
        <taxon>Pectinatus</taxon>
    </lineage>
</organism>
<dbReference type="SUPFAM" id="SSF55298">
    <property type="entry name" value="YjgF-like"/>
    <property type="match status" value="1"/>
</dbReference>
<evidence type="ECO:0000256" key="2">
    <source>
        <dbReference type="PIRSR" id="PIRSR005965-1"/>
    </source>
</evidence>
<dbReference type="PROSITE" id="PS51167">
    <property type="entry name" value="CHORISMATE_MUT_1"/>
    <property type="match status" value="1"/>
</dbReference>
<gene>
    <name evidence="4" type="ORF">EDC37_10219</name>
</gene>
<feature type="binding site" evidence="2">
    <location>
        <position position="106"/>
    </location>
    <ligand>
        <name>prephenate</name>
        <dbReference type="ChEBI" id="CHEBI:29934"/>
    </ligand>
</feature>
<feature type="binding site" evidence="2">
    <location>
        <position position="5"/>
    </location>
    <ligand>
        <name>prephenate</name>
        <dbReference type="ChEBI" id="CHEBI:29934"/>
    </ligand>
</feature>
<comment type="caution">
    <text evidence="4">The sequence shown here is derived from an EMBL/GenBank/DDBJ whole genome shotgun (WGS) entry which is preliminary data.</text>
</comment>
<dbReference type="GO" id="GO:0009073">
    <property type="term" value="P:aromatic amino acid family biosynthetic process"/>
    <property type="evidence" value="ECO:0007669"/>
    <property type="project" value="UniProtKB-UniRule"/>
</dbReference>
<dbReference type="InterPro" id="IPR035959">
    <property type="entry name" value="RutC-like_sf"/>
</dbReference>
<keyword evidence="2 3" id="KW-0057">Aromatic amino acid biosynthesis</keyword>
<dbReference type="NCBIfam" id="TIGR01796">
    <property type="entry name" value="CM_mono_aroH"/>
    <property type="match status" value="1"/>
</dbReference>
<evidence type="ECO:0000256" key="1">
    <source>
        <dbReference type="NCBIfam" id="TIGR01796"/>
    </source>
</evidence>
<dbReference type="GO" id="GO:0046417">
    <property type="term" value="P:chorismate metabolic process"/>
    <property type="evidence" value="ECO:0007669"/>
    <property type="project" value="TreeGrafter"/>
</dbReference>
<dbReference type="PANTHER" id="PTHR21164:SF0">
    <property type="entry name" value="CHORISMATE MUTASE AROH"/>
    <property type="match status" value="1"/>
</dbReference>
<dbReference type="GO" id="GO:0004106">
    <property type="term" value="F:chorismate mutase activity"/>
    <property type="evidence" value="ECO:0007669"/>
    <property type="project" value="UniProtKB-UniRule"/>
</dbReference>
<dbReference type="Pfam" id="PF07736">
    <property type="entry name" value="CM_1"/>
    <property type="match status" value="1"/>
</dbReference>
<dbReference type="PIRSF" id="PIRSF005965">
    <property type="entry name" value="Chor_mut_AroH"/>
    <property type="match status" value="1"/>
</dbReference>
<keyword evidence="2 3" id="KW-0028">Amino-acid biosynthesis</keyword>
<accession>A0A4R3KDG8</accession>
<dbReference type="EC" id="5.4.99.5" evidence="1 3"/>
<keyword evidence="3" id="KW-0413">Isomerase</keyword>
<dbReference type="GO" id="GO:0008652">
    <property type="term" value="P:amino acid biosynthetic process"/>
    <property type="evidence" value="ECO:0007669"/>
    <property type="project" value="UniProtKB-UniRule"/>
</dbReference>
<dbReference type="InterPro" id="IPR008243">
    <property type="entry name" value="Chorismate_mutase_AroH"/>
</dbReference>
<dbReference type="PANTHER" id="PTHR21164">
    <property type="entry name" value="CHORISMATE MUTASE"/>
    <property type="match status" value="1"/>
</dbReference>